<proteinExistence type="predicted"/>
<gene>
    <name evidence="1" type="ORF">ATANTOWER_007141</name>
</gene>
<name>A0ABU7AN78_9TELE</name>
<protein>
    <submittedName>
        <fullName evidence="1">Uncharacterized protein</fullName>
    </submittedName>
</protein>
<evidence type="ECO:0000313" key="1">
    <source>
        <dbReference type="EMBL" id="MED6239494.1"/>
    </source>
</evidence>
<reference evidence="1 2" key="1">
    <citation type="submission" date="2021-07" db="EMBL/GenBank/DDBJ databases">
        <authorList>
            <person name="Palmer J.M."/>
        </authorList>
    </citation>
    <scope>NUCLEOTIDE SEQUENCE [LARGE SCALE GENOMIC DNA]</scope>
    <source>
        <strain evidence="1 2">AT_MEX2019</strain>
        <tissue evidence="1">Muscle</tissue>
    </source>
</reference>
<dbReference type="Proteomes" id="UP001345963">
    <property type="component" value="Unassembled WGS sequence"/>
</dbReference>
<sequence>GTQQTGNWCSGQCNFLVYVQNELSLKITLSTTVTHCDGIIMICGWVSSPMAGKLLRLHGKKDGSKLEAVRKAVRSCRYLQTGVEVHLPGGQRPQTYSQSGNIIILD</sequence>
<accession>A0ABU7AN78</accession>
<comment type="caution">
    <text evidence="1">The sequence shown here is derived from an EMBL/GenBank/DDBJ whole genome shotgun (WGS) entry which is preliminary data.</text>
</comment>
<evidence type="ECO:0000313" key="2">
    <source>
        <dbReference type="Proteomes" id="UP001345963"/>
    </source>
</evidence>
<organism evidence="1 2">
    <name type="scientific">Ataeniobius toweri</name>
    <dbReference type="NCBI Taxonomy" id="208326"/>
    <lineage>
        <taxon>Eukaryota</taxon>
        <taxon>Metazoa</taxon>
        <taxon>Chordata</taxon>
        <taxon>Craniata</taxon>
        <taxon>Vertebrata</taxon>
        <taxon>Euteleostomi</taxon>
        <taxon>Actinopterygii</taxon>
        <taxon>Neopterygii</taxon>
        <taxon>Teleostei</taxon>
        <taxon>Neoteleostei</taxon>
        <taxon>Acanthomorphata</taxon>
        <taxon>Ovalentaria</taxon>
        <taxon>Atherinomorphae</taxon>
        <taxon>Cyprinodontiformes</taxon>
        <taxon>Goodeidae</taxon>
        <taxon>Ataeniobius</taxon>
    </lineage>
</organism>
<keyword evidence="2" id="KW-1185">Reference proteome</keyword>
<dbReference type="EMBL" id="JAHUTI010021491">
    <property type="protein sequence ID" value="MED6239494.1"/>
    <property type="molecule type" value="Genomic_DNA"/>
</dbReference>
<feature type="non-terminal residue" evidence="1">
    <location>
        <position position="1"/>
    </location>
</feature>